<dbReference type="InterPro" id="IPR016024">
    <property type="entry name" value="ARM-type_fold"/>
</dbReference>
<dbReference type="PROSITE" id="PS51257">
    <property type="entry name" value="PROKAR_LIPOPROTEIN"/>
    <property type="match status" value="1"/>
</dbReference>
<dbReference type="Pfam" id="PF25574">
    <property type="entry name" value="TPR_IMB1"/>
    <property type="match status" value="1"/>
</dbReference>
<proteinExistence type="predicted"/>
<evidence type="ECO:0000256" key="4">
    <source>
        <dbReference type="ARBA" id="ARBA00022490"/>
    </source>
</evidence>
<evidence type="ECO:0000256" key="11">
    <source>
        <dbReference type="PROSITE-ProRule" id="PRU00103"/>
    </source>
</evidence>
<organism evidence="15 16">
    <name type="scientific">Mycena chlorophos</name>
    <name type="common">Agaric fungus</name>
    <name type="synonym">Agaricus chlorophos</name>
    <dbReference type="NCBI Taxonomy" id="658473"/>
    <lineage>
        <taxon>Eukaryota</taxon>
        <taxon>Fungi</taxon>
        <taxon>Dikarya</taxon>
        <taxon>Basidiomycota</taxon>
        <taxon>Agaricomycotina</taxon>
        <taxon>Agaricomycetes</taxon>
        <taxon>Agaricomycetidae</taxon>
        <taxon>Agaricales</taxon>
        <taxon>Marasmiineae</taxon>
        <taxon>Mycenaceae</taxon>
        <taxon>Mycena</taxon>
    </lineage>
</organism>
<sequence length="1350" mass="148919">MSRSSSKKPVGFATHIAAGGVAGACEALACQPLDTIKVRMQLSKSGLAPGTKPRGFLATGALIVRRETPLALYKGLGAVLSGIVPKMSIRFASFEQYKGMLADPSTGKTSTGMIFLAGLGAGTTEAVAVVTPMEVVKIRLQAQMHSLADPTEAPRYRNAGHAVYTIVREEGVATLYRGVSLTALRQATNQGANFTAYQELKKLAHRVQPDLVELPSYQHMLIGLISGAMGPFSNAPIDTIKTRLQKSPAEPNKSAFARISAIAAEMWRQEGARSFYKGITPRVLRVAPGQAVVFAVYERVSGLIERMGERVVEDDGYSDVVGTFEWLGGVGRGMQNLGDGGLRSESLIRDERLLINAAGGSKEAPWETGCTMARDASRVWSLRVGRTGVGLMSGEQTVMKCKGSHGILNSPSYLVVLYERSTMATWAPQPQGLQEVLQTLHESTDMNVAVQRAITQKLNNFTRAPEYIAYLAYILTAMPQEEDRIRTIAGYLLKNNARLILTSAPEVAQYVKAATLQAFTDESLMIRNAAGQDIVALLNHLEPRNWPECLQQLMSTLDSPDLDRQEAAFNVLEKACEDYPRKMDVEINGSRPLDFMIPKFLMLADHPSAKMRSHAIACLSYFVPVGSQSLFVHIDSFIATLFKLASDDEPSVRRHVCQALVLLLAARPEKLMPEMNNVAEYMLYSTKDKNENVALEACEFWLTFAEDADLAVHLHPLLGKVAPVLLDCMVYGEDDLLWLEGDAEDAEVPDKETDIKPRHYGGGKSHGLERDANGNEPPKTRVGAYGEETIDDEDDDDYFDDEDFADEMSTEWNLRKCAAAALDVLAVRFSGDLLNVLLGPLKDKLWSSEWLQRESGILALGAMAEGCIEAIEPHLPTLIPYLINTLSDSKPLVRSITCWTLGRYASWTTQPLSEEHKNQYFVPTMEGLLRMVLDNNKRVQEAGCSAFATLEEDAGMELAPYLEPVLQNLVIAFDKYQHKNMLILYDAVGTLADAVGRALQNPHYVDILMPPLTKRWSRLKDDDEDLIPLLECLASVTIAIGTAFLPYAPPVFERCNNIIHNSLLKYQAFQQNPETEEPDKSFLVVALDLLSGLTQGMGMELQPLITASNPPLLALLTVCLKHPQAPVRQSAYALVGDMAMGCFVLLRPHMPGIMAELTLQLDPEPKYDFISASNNAAWSVGEVALRYGRDDPEFKQWVNPLIARLIPILLHPKAPRSLHENAAAPRSLHENAAVSIGRIGLTHPDLVAPHLPEFAQAWCQALYEIRDNEEKDSAFRGFCTLVQHNPQGIAKSLLWFCNAIVRWNQPSAELNEMFRTLLQGFKGHDPAAWQAQVSMFPGPIQERLATRYGV</sequence>
<dbReference type="InterPro" id="IPR040122">
    <property type="entry name" value="Importin_beta"/>
</dbReference>
<comment type="subcellular location">
    <subcellularLocation>
        <location evidence="2">Cytoplasm</location>
    </subcellularLocation>
    <subcellularLocation>
        <location evidence="1">Mitochondrion membrane</location>
        <topology evidence="1">Multi-pass membrane protein</topology>
    </subcellularLocation>
</comment>
<dbReference type="Gene3D" id="1.50.40.10">
    <property type="entry name" value="Mitochondrial carrier domain"/>
    <property type="match status" value="1"/>
</dbReference>
<dbReference type="PROSITE" id="PS50920">
    <property type="entry name" value="SOLCAR"/>
    <property type="match status" value="3"/>
</dbReference>
<keyword evidence="9" id="KW-0496">Mitochondrion</keyword>
<dbReference type="Pfam" id="PF13513">
    <property type="entry name" value="HEAT_EZ"/>
    <property type="match status" value="1"/>
</dbReference>
<keyword evidence="3" id="KW-0813">Transport</keyword>
<keyword evidence="6" id="KW-0677">Repeat</keyword>
<dbReference type="SUPFAM" id="SSF48371">
    <property type="entry name" value="ARM repeat"/>
    <property type="match status" value="1"/>
</dbReference>
<evidence type="ECO:0000256" key="3">
    <source>
        <dbReference type="ARBA" id="ARBA00022448"/>
    </source>
</evidence>
<evidence type="ECO:0000256" key="1">
    <source>
        <dbReference type="ARBA" id="ARBA00004225"/>
    </source>
</evidence>
<protein>
    <submittedName>
        <fullName evidence="15">Importin beta-2 subunit</fullName>
    </submittedName>
</protein>
<keyword evidence="7" id="KW-0653">Protein transport</keyword>
<evidence type="ECO:0000313" key="15">
    <source>
        <dbReference type="EMBL" id="GAT49076.1"/>
    </source>
</evidence>
<dbReference type="Pfam" id="PF00153">
    <property type="entry name" value="Mito_carr"/>
    <property type="match status" value="3"/>
</dbReference>
<evidence type="ECO:0000256" key="10">
    <source>
        <dbReference type="ARBA" id="ARBA00023136"/>
    </source>
</evidence>
<dbReference type="EMBL" id="DF845271">
    <property type="protein sequence ID" value="GAT49076.1"/>
    <property type="molecule type" value="Genomic_DNA"/>
</dbReference>
<feature type="region of interest" description="Disordered" evidence="13">
    <location>
        <begin position="748"/>
        <end position="785"/>
    </location>
</feature>
<evidence type="ECO:0000256" key="13">
    <source>
        <dbReference type="SAM" id="MobiDB-lite"/>
    </source>
</evidence>
<dbReference type="PRINTS" id="PR00926">
    <property type="entry name" value="MITOCARRIER"/>
</dbReference>
<evidence type="ECO:0000313" key="16">
    <source>
        <dbReference type="Proteomes" id="UP000815677"/>
    </source>
</evidence>
<dbReference type="Proteomes" id="UP000815677">
    <property type="component" value="Unassembled WGS sequence"/>
</dbReference>
<dbReference type="InterPro" id="IPR023395">
    <property type="entry name" value="MCP_dom_sf"/>
</dbReference>
<feature type="repeat" description="Solcar" evidence="12">
    <location>
        <begin position="10"/>
        <end position="100"/>
    </location>
</feature>
<evidence type="ECO:0000256" key="7">
    <source>
        <dbReference type="ARBA" id="ARBA00022927"/>
    </source>
</evidence>
<dbReference type="InterPro" id="IPR021133">
    <property type="entry name" value="HEAT_type_2"/>
</dbReference>
<feature type="repeat" description="HEAT" evidence="11">
    <location>
        <begin position="878"/>
        <end position="916"/>
    </location>
</feature>
<accession>A0ABQ0LGT3</accession>
<name>A0ABQ0LGT3_MYCCL</name>
<dbReference type="InterPro" id="IPR002067">
    <property type="entry name" value="MCP"/>
</dbReference>
<evidence type="ECO:0000256" key="8">
    <source>
        <dbReference type="ARBA" id="ARBA00022989"/>
    </source>
</evidence>
<feature type="compositionally biased region" description="Basic and acidic residues" evidence="13">
    <location>
        <begin position="748"/>
        <end position="757"/>
    </location>
</feature>
<gene>
    <name evidence="15" type="ORF">MCHLO_06437</name>
</gene>
<evidence type="ECO:0000256" key="9">
    <source>
        <dbReference type="ARBA" id="ARBA00023128"/>
    </source>
</evidence>
<keyword evidence="8" id="KW-1133">Transmembrane helix</keyword>
<evidence type="ECO:0000256" key="6">
    <source>
        <dbReference type="ARBA" id="ARBA00022737"/>
    </source>
</evidence>
<evidence type="ECO:0000256" key="5">
    <source>
        <dbReference type="ARBA" id="ARBA00022692"/>
    </source>
</evidence>
<keyword evidence="5 12" id="KW-0812">Transmembrane</keyword>
<evidence type="ECO:0000256" key="2">
    <source>
        <dbReference type="ARBA" id="ARBA00004496"/>
    </source>
</evidence>
<evidence type="ECO:0000259" key="14">
    <source>
        <dbReference type="Pfam" id="PF25574"/>
    </source>
</evidence>
<keyword evidence="4" id="KW-0963">Cytoplasm</keyword>
<reference evidence="15" key="1">
    <citation type="submission" date="2014-09" db="EMBL/GenBank/DDBJ databases">
        <title>Genome sequence of the luminous mushroom Mycena chlorophos for searching fungal bioluminescence genes.</title>
        <authorList>
            <person name="Tanaka Y."/>
            <person name="Kasuga D."/>
            <person name="Oba Y."/>
            <person name="Hase S."/>
            <person name="Sato K."/>
            <person name="Oba Y."/>
            <person name="Sakakibara Y."/>
        </authorList>
    </citation>
    <scope>NUCLEOTIDE SEQUENCE</scope>
</reference>
<dbReference type="SUPFAM" id="SSF103506">
    <property type="entry name" value="Mitochondrial carrier"/>
    <property type="match status" value="1"/>
</dbReference>
<keyword evidence="10 12" id="KW-0472">Membrane</keyword>
<feature type="repeat" description="Solcar" evidence="12">
    <location>
        <begin position="214"/>
        <end position="303"/>
    </location>
</feature>
<dbReference type="Gene3D" id="1.25.10.10">
    <property type="entry name" value="Leucine-rich Repeat Variant"/>
    <property type="match status" value="2"/>
</dbReference>
<evidence type="ECO:0000256" key="12">
    <source>
        <dbReference type="PROSITE-ProRule" id="PRU00282"/>
    </source>
</evidence>
<dbReference type="InterPro" id="IPR058584">
    <property type="entry name" value="IMB1_TNPO1-like_TPR"/>
</dbReference>
<dbReference type="InterPro" id="IPR011989">
    <property type="entry name" value="ARM-like"/>
</dbReference>
<dbReference type="InterPro" id="IPR018108">
    <property type="entry name" value="MCP_transmembrane"/>
</dbReference>
<dbReference type="PANTHER" id="PTHR10527">
    <property type="entry name" value="IMPORTIN BETA"/>
    <property type="match status" value="1"/>
</dbReference>
<feature type="repeat" description="Solcar" evidence="12">
    <location>
        <begin position="112"/>
        <end position="203"/>
    </location>
</feature>
<dbReference type="PROSITE" id="PS50077">
    <property type="entry name" value="HEAT_REPEAT"/>
    <property type="match status" value="1"/>
</dbReference>
<feature type="domain" description="Importin subunit beta-1/Transportin-1-like TPR repeats" evidence="14">
    <location>
        <begin position="925"/>
        <end position="1139"/>
    </location>
</feature>
<keyword evidence="16" id="KW-1185">Reference proteome</keyword>